<reference evidence="2 4" key="2">
    <citation type="submission" date="2020-05" db="EMBL/GenBank/DDBJ databases">
        <authorList>
            <person name="Campoy J."/>
            <person name="Schneeberger K."/>
            <person name="Spophaly S."/>
        </authorList>
    </citation>
    <scope>NUCLEOTIDE SEQUENCE [LARGE SCALE GENOMIC DNA]</scope>
    <source>
        <strain evidence="2">PruArmRojPasFocal</strain>
    </source>
</reference>
<organism evidence="2 4">
    <name type="scientific">Prunus armeniaca</name>
    <name type="common">Apricot</name>
    <name type="synonym">Armeniaca vulgaris</name>
    <dbReference type="NCBI Taxonomy" id="36596"/>
    <lineage>
        <taxon>Eukaryota</taxon>
        <taxon>Viridiplantae</taxon>
        <taxon>Streptophyta</taxon>
        <taxon>Embryophyta</taxon>
        <taxon>Tracheophyta</taxon>
        <taxon>Spermatophyta</taxon>
        <taxon>Magnoliopsida</taxon>
        <taxon>eudicotyledons</taxon>
        <taxon>Gunneridae</taxon>
        <taxon>Pentapetalae</taxon>
        <taxon>rosids</taxon>
        <taxon>fabids</taxon>
        <taxon>Rosales</taxon>
        <taxon>Rosaceae</taxon>
        <taxon>Amygdaloideae</taxon>
        <taxon>Amygdaleae</taxon>
        <taxon>Prunus</taxon>
    </lineage>
</organism>
<dbReference type="AlphaFoldDB" id="A0A6J5VGK8"/>
<evidence type="ECO:0000313" key="4">
    <source>
        <dbReference type="Proteomes" id="UP000507222"/>
    </source>
</evidence>
<protein>
    <submittedName>
        <fullName evidence="2">Uncharacterized protein</fullName>
    </submittedName>
</protein>
<dbReference type="EMBL" id="CAEKKB010000007">
    <property type="protein sequence ID" value="CAB4317000.1"/>
    <property type="molecule type" value="Genomic_DNA"/>
</dbReference>
<feature type="region of interest" description="Disordered" evidence="1">
    <location>
        <begin position="23"/>
        <end position="51"/>
    </location>
</feature>
<sequence length="51" mass="5779">MELSRDRRTIEKLRKINELLGGFIGSDNGATEYSTTEFPQKSSASHTHGRR</sequence>
<keyword evidence="5" id="KW-1185">Reference proteome</keyword>
<dbReference type="Proteomes" id="UP000507222">
    <property type="component" value="Unassembled WGS sequence"/>
</dbReference>
<evidence type="ECO:0000313" key="2">
    <source>
        <dbReference type="EMBL" id="CAB4286615.1"/>
    </source>
</evidence>
<gene>
    <name evidence="2" type="ORF">CURHAP_LOCUS44135</name>
    <name evidence="3" type="ORF">ORAREDHAP_LOCUS43548</name>
</gene>
<name>A0A6J5VGK8_PRUAR</name>
<reference evidence="5" key="1">
    <citation type="journal article" date="2020" name="Genome Biol.">
        <title>Gamete binning: chromosome-level and haplotype-resolved genome assembly enabled by high-throughput single-cell sequencing of gamete genomes.</title>
        <authorList>
            <person name="Campoy J.A."/>
            <person name="Sun H."/>
            <person name="Goel M."/>
            <person name="Jiao W.-B."/>
            <person name="Folz-Donahue K."/>
            <person name="Wang N."/>
            <person name="Rubio M."/>
            <person name="Liu C."/>
            <person name="Kukat C."/>
            <person name="Ruiz D."/>
            <person name="Huettel B."/>
            <person name="Schneeberger K."/>
        </authorList>
    </citation>
    <scope>NUCLEOTIDE SEQUENCE [LARGE SCALE GENOMIC DNA]</scope>
    <source>
        <strain evidence="5">cv. Rojo Pasion</strain>
    </source>
</reference>
<evidence type="ECO:0000256" key="1">
    <source>
        <dbReference type="SAM" id="MobiDB-lite"/>
    </source>
</evidence>
<dbReference type="Proteomes" id="UP000507245">
    <property type="component" value="Unassembled WGS sequence"/>
</dbReference>
<accession>A0A6J5VGK8</accession>
<proteinExistence type="predicted"/>
<feature type="compositionally biased region" description="Polar residues" evidence="1">
    <location>
        <begin position="28"/>
        <end position="51"/>
    </location>
</feature>
<evidence type="ECO:0000313" key="3">
    <source>
        <dbReference type="EMBL" id="CAB4317000.1"/>
    </source>
</evidence>
<dbReference type="EMBL" id="CAEKDK010000007">
    <property type="protein sequence ID" value="CAB4286615.1"/>
    <property type="molecule type" value="Genomic_DNA"/>
</dbReference>
<evidence type="ECO:0000313" key="5">
    <source>
        <dbReference type="Proteomes" id="UP000507245"/>
    </source>
</evidence>